<keyword evidence="2" id="KW-1185">Reference proteome</keyword>
<dbReference type="InterPro" id="IPR036691">
    <property type="entry name" value="Endo/exonu/phosph_ase_sf"/>
</dbReference>
<accession>A0ABR2FHR2</accession>
<reference evidence="1 2" key="1">
    <citation type="journal article" date="2024" name="G3 (Bethesda)">
        <title>Genome assembly of Hibiscus sabdariffa L. provides insights into metabolisms of medicinal natural products.</title>
        <authorList>
            <person name="Kim T."/>
        </authorList>
    </citation>
    <scope>NUCLEOTIDE SEQUENCE [LARGE SCALE GENOMIC DNA]</scope>
    <source>
        <strain evidence="1">TK-2024</strain>
        <tissue evidence="1">Old leaves</tissue>
    </source>
</reference>
<dbReference type="Gene3D" id="3.60.10.10">
    <property type="entry name" value="Endonuclease/exonuclease/phosphatase"/>
    <property type="match status" value="1"/>
</dbReference>
<protein>
    <recommendedName>
        <fullName evidence="3">Endonuclease/exonuclease/phosphatase domain-containing protein</fullName>
    </recommendedName>
</protein>
<evidence type="ECO:0000313" key="2">
    <source>
        <dbReference type="Proteomes" id="UP001472677"/>
    </source>
</evidence>
<evidence type="ECO:0008006" key="3">
    <source>
        <dbReference type="Google" id="ProtNLM"/>
    </source>
</evidence>
<dbReference type="SUPFAM" id="SSF56219">
    <property type="entry name" value="DNase I-like"/>
    <property type="match status" value="1"/>
</dbReference>
<evidence type="ECO:0000313" key="1">
    <source>
        <dbReference type="EMBL" id="KAK8580326.1"/>
    </source>
</evidence>
<name>A0ABR2FHR2_9ROSI</name>
<dbReference type="Proteomes" id="UP001472677">
    <property type="component" value="Unassembled WGS sequence"/>
</dbReference>
<sequence>MIRLRNNRDSPWCLLGDTNIVIKQEEKVGGNIYDLVQANWLINFMEECSLLEMHLLGGPFSWINQRSDEDAIMERLDRFLFNSAWSEMFNKATGFLEPAIGSDHCPLVCNSYGSSKRRNRDFRFESKWLLEDECKQVVNNAWKLSRG</sequence>
<gene>
    <name evidence="1" type="ORF">V6N12_070604</name>
</gene>
<organism evidence="1 2">
    <name type="scientific">Hibiscus sabdariffa</name>
    <name type="common">roselle</name>
    <dbReference type="NCBI Taxonomy" id="183260"/>
    <lineage>
        <taxon>Eukaryota</taxon>
        <taxon>Viridiplantae</taxon>
        <taxon>Streptophyta</taxon>
        <taxon>Embryophyta</taxon>
        <taxon>Tracheophyta</taxon>
        <taxon>Spermatophyta</taxon>
        <taxon>Magnoliopsida</taxon>
        <taxon>eudicotyledons</taxon>
        <taxon>Gunneridae</taxon>
        <taxon>Pentapetalae</taxon>
        <taxon>rosids</taxon>
        <taxon>malvids</taxon>
        <taxon>Malvales</taxon>
        <taxon>Malvaceae</taxon>
        <taxon>Malvoideae</taxon>
        <taxon>Hibiscus</taxon>
    </lineage>
</organism>
<comment type="caution">
    <text evidence="1">The sequence shown here is derived from an EMBL/GenBank/DDBJ whole genome shotgun (WGS) entry which is preliminary data.</text>
</comment>
<dbReference type="PANTHER" id="PTHR33710">
    <property type="entry name" value="BNAC02G09200D PROTEIN"/>
    <property type="match status" value="1"/>
</dbReference>
<dbReference type="PANTHER" id="PTHR33710:SF71">
    <property type="entry name" value="ENDONUCLEASE_EXONUCLEASE_PHOSPHATASE DOMAIN-CONTAINING PROTEIN"/>
    <property type="match status" value="1"/>
</dbReference>
<proteinExistence type="predicted"/>
<dbReference type="EMBL" id="JBBPBM010000006">
    <property type="protein sequence ID" value="KAK8580326.1"/>
    <property type="molecule type" value="Genomic_DNA"/>
</dbReference>